<evidence type="ECO:0000313" key="13">
    <source>
        <dbReference type="EMBL" id="GLL06110.1"/>
    </source>
</evidence>
<evidence type="ECO:0000259" key="12">
    <source>
        <dbReference type="PROSITE" id="PS50850"/>
    </source>
</evidence>
<dbReference type="InterPro" id="IPR011701">
    <property type="entry name" value="MFS"/>
</dbReference>
<dbReference type="Gene3D" id="1.20.1250.20">
    <property type="entry name" value="MFS general substrate transporter like domains"/>
    <property type="match status" value="1"/>
</dbReference>
<dbReference type="RefSeq" id="WP_261964439.1">
    <property type="nucleotide sequence ID" value="NZ_BAAAXA010000001.1"/>
</dbReference>
<dbReference type="SUPFAM" id="SSF103473">
    <property type="entry name" value="MFS general substrate transporter"/>
    <property type="match status" value="1"/>
</dbReference>
<evidence type="ECO:0000256" key="2">
    <source>
        <dbReference type="ARBA" id="ARBA00008240"/>
    </source>
</evidence>
<dbReference type="GO" id="GO:0005886">
    <property type="term" value="C:plasma membrane"/>
    <property type="evidence" value="ECO:0007669"/>
    <property type="project" value="UniProtKB-SubCell"/>
</dbReference>
<feature type="transmembrane region" description="Helical" evidence="11">
    <location>
        <begin position="332"/>
        <end position="350"/>
    </location>
</feature>
<feature type="transmembrane region" description="Helical" evidence="11">
    <location>
        <begin position="87"/>
        <end position="111"/>
    </location>
</feature>
<feature type="transmembrane region" description="Helical" evidence="11">
    <location>
        <begin position="307"/>
        <end position="326"/>
    </location>
</feature>
<dbReference type="InterPro" id="IPR036259">
    <property type="entry name" value="MFS_trans_sf"/>
</dbReference>
<evidence type="ECO:0000256" key="4">
    <source>
        <dbReference type="ARBA" id="ARBA00022475"/>
    </source>
</evidence>
<dbReference type="Proteomes" id="UP001143480">
    <property type="component" value="Unassembled WGS sequence"/>
</dbReference>
<dbReference type="PROSITE" id="PS50850">
    <property type="entry name" value="MFS"/>
    <property type="match status" value="1"/>
</dbReference>
<dbReference type="GO" id="GO:0015293">
    <property type="term" value="F:symporter activity"/>
    <property type="evidence" value="ECO:0007669"/>
    <property type="project" value="UniProtKB-KW"/>
</dbReference>
<evidence type="ECO:0000256" key="9">
    <source>
        <dbReference type="ARBA" id="ARBA00037295"/>
    </source>
</evidence>
<evidence type="ECO:0000256" key="1">
    <source>
        <dbReference type="ARBA" id="ARBA00004651"/>
    </source>
</evidence>
<keyword evidence="8 11" id="KW-0472">Membrane</keyword>
<dbReference type="AlphaFoldDB" id="A0A9W6KTH1"/>
<keyword evidence="4" id="KW-1003">Cell membrane</keyword>
<feature type="domain" description="Major facilitator superfamily (MFS) profile" evidence="12">
    <location>
        <begin position="14"/>
        <end position="425"/>
    </location>
</feature>
<evidence type="ECO:0000256" key="5">
    <source>
        <dbReference type="ARBA" id="ARBA00022692"/>
    </source>
</evidence>
<keyword evidence="5 11" id="KW-0812">Transmembrane</keyword>
<accession>A0A9W6KTH1</accession>
<evidence type="ECO:0000256" key="11">
    <source>
        <dbReference type="SAM" id="Phobius"/>
    </source>
</evidence>
<protein>
    <recommendedName>
        <fullName evidence="10">Putative proline/betaine transporter</fullName>
    </recommendedName>
</protein>
<comment type="similarity">
    <text evidence="2">Belongs to the major facilitator superfamily. Metabolite:H+ Symporter (MHS) family (TC 2.A.1.6) family.</text>
</comment>
<reference evidence="13" key="1">
    <citation type="journal article" date="2014" name="Int. J. Syst. Evol. Microbiol.">
        <title>Complete genome sequence of Corynebacterium casei LMG S-19264T (=DSM 44701T), isolated from a smear-ripened cheese.</title>
        <authorList>
            <consortium name="US DOE Joint Genome Institute (JGI-PGF)"/>
            <person name="Walter F."/>
            <person name="Albersmeier A."/>
            <person name="Kalinowski J."/>
            <person name="Ruckert C."/>
        </authorList>
    </citation>
    <scope>NUCLEOTIDE SEQUENCE</scope>
    <source>
        <strain evidence="13">VKM Ac-1321</strain>
    </source>
</reference>
<organism evidence="13 14">
    <name type="scientific">Dactylosporangium matsuzakiense</name>
    <dbReference type="NCBI Taxonomy" id="53360"/>
    <lineage>
        <taxon>Bacteria</taxon>
        <taxon>Bacillati</taxon>
        <taxon>Actinomycetota</taxon>
        <taxon>Actinomycetes</taxon>
        <taxon>Micromonosporales</taxon>
        <taxon>Micromonosporaceae</taxon>
        <taxon>Dactylosporangium</taxon>
    </lineage>
</organism>
<evidence type="ECO:0000256" key="10">
    <source>
        <dbReference type="ARBA" id="ARBA00039918"/>
    </source>
</evidence>
<dbReference type="PANTHER" id="PTHR43045">
    <property type="entry name" value="SHIKIMATE TRANSPORTER"/>
    <property type="match status" value="1"/>
</dbReference>
<comment type="subcellular location">
    <subcellularLocation>
        <location evidence="1">Cell membrane</location>
        <topology evidence="1">Multi-pass membrane protein</topology>
    </subcellularLocation>
</comment>
<feature type="transmembrane region" description="Helical" evidence="11">
    <location>
        <begin position="54"/>
        <end position="75"/>
    </location>
</feature>
<feature type="transmembrane region" description="Helical" evidence="11">
    <location>
        <begin position="401"/>
        <end position="419"/>
    </location>
</feature>
<feature type="transmembrane region" description="Helical" evidence="11">
    <location>
        <begin position="187"/>
        <end position="206"/>
    </location>
</feature>
<evidence type="ECO:0000256" key="8">
    <source>
        <dbReference type="ARBA" id="ARBA00023136"/>
    </source>
</evidence>
<evidence type="ECO:0000256" key="3">
    <source>
        <dbReference type="ARBA" id="ARBA00022448"/>
    </source>
</evidence>
<dbReference type="EMBL" id="BSFP01000067">
    <property type="protein sequence ID" value="GLL06110.1"/>
    <property type="molecule type" value="Genomic_DNA"/>
</dbReference>
<sequence length="440" mass="46072">MAQQSERHLAPRRVILAGLVGTSLEWYDFFLYGSAAALVFGRLFFPSFESMTGTLLAFATYAVGFVARPLGGIVFGHFGDRVGRRGVLVVTLVLMGGATFAIGLLPTYATWGAAAPILLVALRFLQGLGLGGEWGGAVVMTMEHGGAERRGLNASWPQVGVPAGNLLAAGVLWLLNSVLTDSAFLSWGWRLPFLLSGVLVFVGLWIRFAVAESPRFAEVEGASATARMPLIEVLTKHPRGLLVAMAARVGTDIAFYVFTLYVLTYVTGTVKLPRDYALSAVLIGSAVQLALIPLFGALSDRIGRRPVYAAGAIGAAIWAFAFFPLLDTGNRGAIVLAVVVALIAHAAMYGPQAAFVAEQFSTRLRYSGASMGYQIAGILGGALAPIIAVKLVASTGTATSVSIYVLAALLLTGVGLAFARDDPPAQPERGASPAATRVAA</sequence>
<name>A0A9W6KTH1_9ACTN</name>
<keyword evidence="6" id="KW-0769">Symport</keyword>
<dbReference type="FunFam" id="1.20.1250.20:FF:000001">
    <property type="entry name" value="Dicarboxylate MFS transporter"/>
    <property type="match status" value="1"/>
</dbReference>
<dbReference type="PANTHER" id="PTHR43045:SF1">
    <property type="entry name" value="SHIKIMATE TRANSPORTER"/>
    <property type="match status" value="1"/>
</dbReference>
<comment type="caution">
    <text evidence="13">The sequence shown here is derived from an EMBL/GenBank/DDBJ whole genome shotgun (WGS) entry which is preliminary data.</text>
</comment>
<evidence type="ECO:0000256" key="7">
    <source>
        <dbReference type="ARBA" id="ARBA00022989"/>
    </source>
</evidence>
<feature type="transmembrane region" description="Helical" evidence="11">
    <location>
        <begin position="371"/>
        <end position="389"/>
    </location>
</feature>
<keyword evidence="3" id="KW-0813">Transport</keyword>
<feature type="transmembrane region" description="Helical" evidence="11">
    <location>
        <begin position="154"/>
        <end position="175"/>
    </location>
</feature>
<feature type="transmembrane region" description="Helical" evidence="11">
    <location>
        <begin position="241"/>
        <end position="264"/>
    </location>
</feature>
<dbReference type="InterPro" id="IPR020846">
    <property type="entry name" value="MFS_dom"/>
</dbReference>
<reference evidence="13" key="2">
    <citation type="submission" date="2023-01" db="EMBL/GenBank/DDBJ databases">
        <authorList>
            <person name="Sun Q."/>
            <person name="Evtushenko L."/>
        </authorList>
    </citation>
    <scope>NUCLEOTIDE SEQUENCE</scope>
    <source>
        <strain evidence="13">VKM Ac-1321</strain>
    </source>
</reference>
<evidence type="ECO:0000313" key="14">
    <source>
        <dbReference type="Proteomes" id="UP001143480"/>
    </source>
</evidence>
<evidence type="ECO:0000256" key="6">
    <source>
        <dbReference type="ARBA" id="ARBA00022847"/>
    </source>
</evidence>
<feature type="transmembrane region" description="Helical" evidence="11">
    <location>
        <begin position="276"/>
        <end position="295"/>
    </location>
</feature>
<comment type="function">
    <text evidence="9">May be a proton symporter involved in the uptake of osmolytes such as proline and glycine betaine.</text>
</comment>
<dbReference type="Pfam" id="PF07690">
    <property type="entry name" value="MFS_1"/>
    <property type="match status" value="1"/>
</dbReference>
<proteinExistence type="inferred from homology"/>
<dbReference type="CDD" id="cd17369">
    <property type="entry name" value="MFS_ShiA_like"/>
    <property type="match status" value="1"/>
</dbReference>
<keyword evidence="7 11" id="KW-1133">Transmembrane helix</keyword>
<gene>
    <name evidence="13" type="ORF">GCM10017581_078580</name>
</gene>
<keyword evidence="14" id="KW-1185">Reference proteome</keyword>